<name>A0A1V9RE99_9LACO</name>
<dbReference type="RefSeq" id="WP_081533855.1">
    <property type="nucleotide sequence ID" value="NZ_NBEF01000014.1"/>
</dbReference>
<dbReference type="NCBIfam" id="TIGR01618">
    <property type="entry name" value="phage_P_loop"/>
    <property type="match status" value="1"/>
</dbReference>
<dbReference type="SUPFAM" id="SSF52540">
    <property type="entry name" value="P-loop containing nucleoside triphosphate hydrolases"/>
    <property type="match status" value="1"/>
</dbReference>
<dbReference type="AlphaFoldDB" id="A0A1V9RE99"/>
<evidence type="ECO:0000313" key="2">
    <source>
        <dbReference type="Proteomes" id="UP000192575"/>
    </source>
</evidence>
<dbReference type="Gene3D" id="3.40.50.300">
    <property type="entry name" value="P-loop containing nucleotide triphosphate hydrolases"/>
    <property type="match status" value="1"/>
</dbReference>
<protein>
    <submittedName>
        <fullName evidence="1">Nucleotide-binding protein</fullName>
    </submittedName>
</protein>
<proteinExistence type="predicted"/>
<dbReference type="InterPro" id="IPR027417">
    <property type="entry name" value="P-loop_NTPase"/>
</dbReference>
<evidence type="ECO:0000313" key="1">
    <source>
        <dbReference type="EMBL" id="OQQ91326.1"/>
    </source>
</evidence>
<gene>
    <name evidence="1" type="ORF">B6U56_02640</name>
</gene>
<organism evidence="1 2">
    <name type="scientific">Ligilactobacillus salivarius</name>
    <dbReference type="NCBI Taxonomy" id="1624"/>
    <lineage>
        <taxon>Bacteria</taxon>
        <taxon>Bacillati</taxon>
        <taxon>Bacillota</taxon>
        <taxon>Bacilli</taxon>
        <taxon>Lactobacillales</taxon>
        <taxon>Lactobacillaceae</taxon>
        <taxon>Ligilactobacillus</taxon>
    </lineage>
</organism>
<dbReference type="Pfam" id="PF13479">
    <property type="entry name" value="AAA_24"/>
    <property type="match status" value="1"/>
</dbReference>
<accession>A0A1V9RE99</accession>
<sequence length="222" mass="25309">MKFYENGEIPKQPYLYFVYGAGGTGKTSLLNQFEGKKLLMSFDQSTNVVRGREDTDVGILEQKDGPIIQELVRDMVSRAVDSKKYDVICLDNMSSLQNLVLENIDGRSKDGRQNYQKLQLWFRQLGMFLRNSGVTVLATAHQIDNGGSLGNGRFSPDMNDKTFNAFTSMFDFVGRIYKKDGSRWIDCDPEQGNQGKNRIDDRTLIHAEDLLEVKEEKKVEEK</sequence>
<reference evidence="1 2" key="1">
    <citation type="submission" date="2017-03" db="EMBL/GenBank/DDBJ databases">
        <title>Phylogenomics and comparative genomics of Lactobacillus salivarius, a mammalian gut commensal.</title>
        <authorList>
            <person name="Harris H.M."/>
        </authorList>
    </citation>
    <scope>NUCLEOTIDE SEQUENCE [LARGE SCALE GENOMIC DNA]</scope>
    <source>
        <strain evidence="1 2">JCM 1047</strain>
    </source>
</reference>
<comment type="caution">
    <text evidence="1">The sequence shown here is derived from an EMBL/GenBank/DDBJ whole genome shotgun (WGS) entry which is preliminary data.</text>
</comment>
<dbReference type="InterPro" id="IPR006505">
    <property type="entry name" value="Phage_nucleotide-bp"/>
</dbReference>
<dbReference type="Proteomes" id="UP000192575">
    <property type="component" value="Unassembled WGS sequence"/>
</dbReference>
<dbReference type="EMBL" id="NBEF01000014">
    <property type="protein sequence ID" value="OQQ91326.1"/>
    <property type="molecule type" value="Genomic_DNA"/>
</dbReference>